<gene>
    <name evidence="2" type="ORF">FHETE_4739</name>
</gene>
<feature type="compositionally biased region" description="Polar residues" evidence="1">
    <location>
        <begin position="490"/>
        <end position="503"/>
    </location>
</feature>
<dbReference type="EMBL" id="JAAGWQ010000079">
    <property type="protein sequence ID" value="KAF5670056.1"/>
    <property type="molecule type" value="Genomic_DNA"/>
</dbReference>
<feature type="region of interest" description="Disordered" evidence="1">
    <location>
        <begin position="490"/>
        <end position="542"/>
    </location>
</feature>
<feature type="compositionally biased region" description="Polar residues" evidence="1">
    <location>
        <begin position="24"/>
        <end position="33"/>
    </location>
</feature>
<evidence type="ECO:0000313" key="2">
    <source>
        <dbReference type="EMBL" id="KAF5670056.1"/>
    </source>
</evidence>
<feature type="compositionally biased region" description="Polar residues" evidence="1">
    <location>
        <begin position="584"/>
        <end position="601"/>
    </location>
</feature>
<feature type="region of interest" description="Disordered" evidence="1">
    <location>
        <begin position="583"/>
        <end position="652"/>
    </location>
</feature>
<accession>A0A8H5THV9</accession>
<dbReference type="PANTHER" id="PTHR38166:SF1">
    <property type="entry name" value="C2H2-TYPE DOMAIN-CONTAINING PROTEIN"/>
    <property type="match status" value="1"/>
</dbReference>
<feature type="compositionally biased region" description="Basic and acidic residues" evidence="1">
    <location>
        <begin position="605"/>
        <end position="618"/>
    </location>
</feature>
<evidence type="ECO:0000256" key="1">
    <source>
        <dbReference type="SAM" id="MobiDB-lite"/>
    </source>
</evidence>
<organism evidence="2 3">
    <name type="scientific">Fusarium heterosporum</name>
    <dbReference type="NCBI Taxonomy" id="42747"/>
    <lineage>
        <taxon>Eukaryota</taxon>
        <taxon>Fungi</taxon>
        <taxon>Dikarya</taxon>
        <taxon>Ascomycota</taxon>
        <taxon>Pezizomycotina</taxon>
        <taxon>Sordariomycetes</taxon>
        <taxon>Hypocreomycetidae</taxon>
        <taxon>Hypocreales</taxon>
        <taxon>Nectriaceae</taxon>
        <taxon>Fusarium</taxon>
        <taxon>Fusarium heterosporum species complex</taxon>
    </lineage>
</organism>
<feature type="compositionally biased region" description="Acidic residues" evidence="1">
    <location>
        <begin position="518"/>
        <end position="527"/>
    </location>
</feature>
<feature type="region of interest" description="Disordered" evidence="1">
    <location>
        <begin position="207"/>
        <end position="229"/>
    </location>
</feature>
<comment type="caution">
    <text evidence="2">The sequence shown here is derived from an EMBL/GenBank/DDBJ whole genome shotgun (WGS) entry which is preliminary data.</text>
</comment>
<dbReference type="PANTHER" id="PTHR38166">
    <property type="entry name" value="C2H2-TYPE DOMAIN-CONTAINING PROTEIN-RELATED"/>
    <property type="match status" value="1"/>
</dbReference>
<feature type="compositionally biased region" description="Basic and acidic residues" evidence="1">
    <location>
        <begin position="633"/>
        <end position="643"/>
    </location>
</feature>
<dbReference type="OrthoDB" id="4161727at2759"/>
<feature type="compositionally biased region" description="Polar residues" evidence="1">
    <location>
        <begin position="874"/>
        <end position="894"/>
    </location>
</feature>
<evidence type="ECO:0000313" key="3">
    <source>
        <dbReference type="Proteomes" id="UP000567885"/>
    </source>
</evidence>
<feature type="region of interest" description="Disordered" evidence="1">
    <location>
        <begin position="294"/>
        <end position="333"/>
    </location>
</feature>
<dbReference type="AlphaFoldDB" id="A0A8H5THV9"/>
<feature type="region of interest" description="Disordered" evidence="1">
    <location>
        <begin position="844"/>
        <end position="902"/>
    </location>
</feature>
<protein>
    <submittedName>
        <fullName evidence="2">Uncharacterized protein</fullName>
    </submittedName>
</protein>
<name>A0A8H5THV9_FUSHE</name>
<feature type="compositionally biased region" description="Polar residues" evidence="1">
    <location>
        <begin position="216"/>
        <end position="229"/>
    </location>
</feature>
<feature type="region of interest" description="Disordered" evidence="1">
    <location>
        <begin position="1"/>
        <end position="34"/>
    </location>
</feature>
<dbReference type="Proteomes" id="UP000567885">
    <property type="component" value="Unassembled WGS sequence"/>
</dbReference>
<keyword evidence="3" id="KW-1185">Reference proteome</keyword>
<feature type="compositionally biased region" description="Basic and acidic residues" evidence="1">
    <location>
        <begin position="12"/>
        <end position="22"/>
    </location>
</feature>
<proteinExistence type="predicted"/>
<sequence>MGSFSKAPVADRAPRTSPEKSQRNTHGAEQPQSLRDRLKHKGRHYLNKAPGLLHKQSAVARWSSISEMADLHIQSPPDNGQRLVLPCPPAHLDILTTMEKVGLHDIFHQQEPARSTILEPEATTNSMTWPDIADPSPRVQNHRRWLSGYRSGRKRVNSEPVIPLGSGDLTGVGSQYDITTRSIATLPTAAFYQIPTRRALRHIQCFETDKSDRTQTQDNNPARNRYSQPALPTTHIDILHEDAYCSPPLYDILDIDLTRRDSSATTQGYSSAAESVFSYTRPSSTISAASTWDLPIGRASSSPSRRRSPFRRTLSSSSSLNIGRDSSHSLRDQAIPPIPVLTAEMRKRLSLPQNEPTYHQIMSGAIPLPDPNVTRVANADVSLTVSDQVALTGWVAQQRRVNRSPLANQLQEDSPADAVEQIAVEDSIKPHLEDLEKELTTIEERLSETGLSNEDAGSIVRDSSDDHVERRHEFSLRNLSKGDLGCSIGTETTTDIRSTTVSNKEPGHTPATSIAERGEEEETETSEISESMSDVSHESNESLEEAFYATSLDPALFETVTTLKGRITTLVLQRVSEWMRTCAPGQTSGDAKSGPSHASSRNKTRGGDDKNGKKRGLDDDSDDEAVNGAGRGNGDDQDKRQKMESPSARVSPNLACPFVKEYPGEKWPRCQKGWPSVHRIKEHVYRTHKAPIHCKRCFIIVKTEKQLELHLRQAVACEVINPPREMPGIDAETKERLKSRRGIQNISEEEKWTHMYRILFPLAQDIPSPYCDLQILEAPMTAEERAQLRGFLRREMPPRMIRDINNSIMSEPTFNLEIPERRLFEVISSAVWNAFDDVLPSLPPQVAPPDPPTEHMRTPEIITGTLPEPAPDTSFPSEQQMSFSNSIQEASNTEEAAMEGPEVEPFDRAYVFDRMTDFDMSNPASLLDGEFRSEPHEFGNVINDLNYGFNFNFITQQD</sequence>
<reference evidence="2 3" key="1">
    <citation type="submission" date="2020-05" db="EMBL/GenBank/DDBJ databases">
        <title>Identification and distribution of gene clusters putatively required for synthesis of sphingolipid metabolism inhibitors in phylogenetically diverse species of the filamentous fungus Fusarium.</title>
        <authorList>
            <person name="Kim H.-S."/>
            <person name="Busman M."/>
            <person name="Brown D.W."/>
            <person name="Divon H."/>
            <person name="Uhlig S."/>
            <person name="Proctor R.H."/>
        </authorList>
    </citation>
    <scope>NUCLEOTIDE SEQUENCE [LARGE SCALE GENOMIC DNA]</scope>
    <source>
        <strain evidence="2 3">NRRL 20693</strain>
    </source>
</reference>
<feature type="compositionally biased region" description="Low complexity" evidence="1">
    <location>
        <begin position="311"/>
        <end position="324"/>
    </location>
</feature>